<dbReference type="GO" id="GO:0005975">
    <property type="term" value="P:carbohydrate metabolic process"/>
    <property type="evidence" value="ECO:0007669"/>
    <property type="project" value="UniProtKB-ARBA"/>
</dbReference>
<dbReference type="GO" id="GO:0016787">
    <property type="term" value="F:hydrolase activity"/>
    <property type="evidence" value="ECO:0007669"/>
    <property type="project" value="UniProtKB-KW"/>
</dbReference>
<accession>A0A5J5IC83</accession>
<dbReference type="EMBL" id="VYQF01000009">
    <property type="protein sequence ID" value="KAA9036075.1"/>
    <property type="molecule type" value="Genomic_DNA"/>
</dbReference>
<feature type="signal peptide" evidence="2">
    <location>
        <begin position="1"/>
        <end position="23"/>
    </location>
</feature>
<name>A0A5J5IC83_9BACT</name>
<evidence type="ECO:0000259" key="3">
    <source>
        <dbReference type="Pfam" id="PF05089"/>
    </source>
</evidence>
<dbReference type="Pfam" id="PF12971">
    <property type="entry name" value="NAGLU_N"/>
    <property type="match status" value="1"/>
</dbReference>
<gene>
    <name evidence="6" type="ORF">FW778_19460</name>
</gene>
<feature type="domain" description="Alpha-N-acetylglucosaminidase tim-barrel" evidence="3">
    <location>
        <begin position="134"/>
        <end position="467"/>
    </location>
</feature>
<dbReference type="PANTHER" id="PTHR12872:SF1">
    <property type="entry name" value="ALPHA-N-ACETYLGLUCOSAMINIDASE"/>
    <property type="match status" value="1"/>
</dbReference>
<feature type="chain" id="PRO_5023905806" evidence="2">
    <location>
        <begin position="24"/>
        <end position="752"/>
    </location>
</feature>
<dbReference type="InterPro" id="IPR024732">
    <property type="entry name" value="NAGLU_C"/>
</dbReference>
<reference evidence="6 7" key="1">
    <citation type="submission" date="2019-09" db="EMBL/GenBank/DDBJ databases">
        <title>Draft genome sequence of Ginsengibacter sp. BR5-29.</title>
        <authorList>
            <person name="Im W.-T."/>
        </authorList>
    </citation>
    <scope>NUCLEOTIDE SEQUENCE [LARGE SCALE GENOMIC DNA]</scope>
    <source>
        <strain evidence="6 7">BR5-29</strain>
    </source>
</reference>
<dbReference type="AlphaFoldDB" id="A0A5J5IC83"/>
<feature type="domain" description="Alpha-N-acetylglucosaminidase C-terminal" evidence="5">
    <location>
        <begin position="476"/>
        <end position="742"/>
    </location>
</feature>
<proteinExistence type="predicted"/>
<keyword evidence="2" id="KW-0732">Signal</keyword>
<dbReference type="Pfam" id="PF12972">
    <property type="entry name" value="NAGLU_C"/>
    <property type="match status" value="1"/>
</dbReference>
<dbReference type="InterPro" id="IPR024240">
    <property type="entry name" value="NAGLU_N"/>
</dbReference>
<dbReference type="Gene3D" id="3.20.20.80">
    <property type="entry name" value="Glycosidases"/>
    <property type="match status" value="1"/>
</dbReference>
<keyword evidence="1" id="KW-0378">Hydrolase</keyword>
<protein>
    <submittedName>
        <fullName evidence="6">Alpha-N-acetylglucosaminidase</fullName>
    </submittedName>
</protein>
<evidence type="ECO:0000256" key="2">
    <source>
        <dbReference type="SAM" id="SignalP"/>
    </source>
</evidence>
<dbReference type="InterPro" id="IPR024733">
    <property type="entry name" value="NAGLU_tim-barrel"/>
</dbReference>
<dbReference type="PANTHER" id="PTHR12872">
    <property type="entry name" value="ALPHA-N-ACETYLGLUCOSAMINIDASE"/>
    <property type="match status" value="1"/>
</dbReference>
<dbReference type="Gene3D" id="3.30.379.10">
    <property type="entry name" value="Chitobiase/beta-hexosaminidase domain 2-like"/>
    <property type="match status" value="1"/>
</dbReference>
<dbReference type="Gene3D" id="1.20.120.670">
    <property type="entry name" value="N-acetyl-b-d-glucoasminidase"/>
    <property type="match status" value="1"/>
</dbReference>
<organism evidence="6 7">
    <name type="scientific">Ginsengibacter hankyongi</name>
    <dbReference type="NCBI Taxonomy" id="2607284"/>
    <lineage>
        <taxon>Bacteria</taxon>
        <taxon>Pseudomonadati</taxon>
        <taxon>Bacteroidota</taxon>
        <taxon>Chitinophagia</taxon>
        <taxon>Chitinophagales</taxon>
        <taxon>Chitinophagaceae</taxon>
        <taxon>Ginsengibacter</taxon>
    </lineage>
</organism>
<dbReference type="InterPro" id="IPR029018">
    <property type="entry name" value="Hex-like_dom2"/>
</dbReference>
<evidence type="ECO:0000259" key="5">
    <source>
        <dbReference type="Pfam" id="PF12972"/>
    </source>
</evidence>
<comment type="caution">
    <text evidence="6">The sequence shown here is derived from an EMBL/GenBank/DDBJ whole genome shotgun (WGS) entry which is preliminary data.</text>
</comment>
<evidence type="ECO:0000259" key="4">
    <source>
        <dbReference type="Pfam" id="PF12971"/>
    </source>
</evidence>
<keyword evidence="7" id="KW-1185">Reference proteome</keyword>
<evidence type="ECO:0000313" key="6">
    <source>
        <dbReference type="EMBL" id="KAA9036075.1"/>
    </source>
</evidence>
<evidence type="ECO:0000313" key="7">
    <source>
        <dbReference type="Proteomes" id="UP000326903"/>
    </source>
</evidence>
<feature type="domain" description="Alpha-N-acetylglucosaminidase N-terminal" evidence="4">
    <location>
        <begin position="40"/>
        <end position="118"/>
    </location>
</feature>
<dbReference type="Pfam" id="PF05089">
    <property type="entry name" value="NAGLU"/>
    <property type="match status" value="1"/>
</dbReference>
<dbReference type="RefSeq" id="WP_150416542.1">
    <property type="nucleotide sequence ID" value="NZ_VYQF01000009.1"/>
</dbReference>
<dbReference type="Proteomes" id="UP000326903">
    <property type="component" value="Unassembled WGS sequence"/>
</dbReference>
<dbReference type="InterPro" id="IPR007781">
    <property type="entry name" value="NAGLU"/>
</dbReference>
<evidence type="ECO:0000256" key="1">
    <source>
        <dbReference type="ARBA" id="ARBA00022801"/>
    </source>
</evidence>
<sequence length="752" mass="87700">MRYIIKNSVILIVLLFAFCKSNAGDRAKKQPDKNDTELSNVYSLAKRVLENRSNDFVFQLEKKANGKDFFEISKIGKKILIKGNNGVSLASGLNWYLKKYCNSQFTVIDQHIALPAILTQPLSPEVMYTKFNKRYFFNVCTFSYTMAWWDWKDWERQIDWMAMNGINFPLAITGQEAVWTEVYKALGLSQKQIDNFLVGPAYLPWSWMGNIDGLGGPLPKSWIEKHKVLEQKILKRERDLGMTPILQAFTGHVPESIKEIYPNAKLHQTGNWSAGFGGTYFLDPSDTLFQRIGKLFIQKQTEMYGTDHYYSADCFNEVNPDSNDPGFLSNMSRSVYKSMATADPKAVWVMQAWFLYYSIDNFWREPQVKALLGAVPNDKMIILDLWGEVHPVWKKQSAFYGKPWIWNVLQNFGGRTSMSGRLQDMATNLKDVLSSPDKGNFSGIGMAMEYFGNDPVVQEFVMNMVWEKDVPDVKQWIGNYVADRYGKKNEFARKAWQGMLETVYNSNKQTGTFLCERPGFYNSKLAYRTSPIPDYDNKILGEALDNLLKCSNQFKNLDTYQFDVVNLTRQYLSPLGYYWILQLKDAYDRRDLDRFLKIKAQFIELIKDFDVLLSTRKEYLLGRWISTAKKWGDTRSEKDLYEWNARNIITLWGEKCTEGQFDDLNNYAYKQWAGMFTSYHLVQWNKFFDEVETALKKNENWDRAPFLDSSCQWEKNWSSQKNIFPTKPQGDPIEVSKRMYQKYLSFIVKYSK</sequence>